<gene>
    <name evidence="4" type="ORF">GCM10023187_18180</name>
</gene>
<dbReference type="PANTHER" id="PTHR30273">
    <property type="entry name" value="PERIPLASMIC SIGNAL SENSOR AND SIGMA FACTOR ACTIVATOR FECR-RELATED"/>
    <property type="match status" value="1"/>
</dbReference>
<dbReference type="PIRSF" id="PIRSF018266">
    <property type="entry name" value="FecR"/>
    <property type="match status" value="1"/>
</dbReference>
<dbReference type="PANTHER" id="PTHR30273:SF2">
    <property type="entry name" value="PROTEIN FECR"/>
    <property type="match status" value="1"/>
</dbReference>
<feature type="domain" description="Protein FecR C-terminal" evidence="3">
    <location>
        <begin position="264"/>
        <end position="331"/>
    </location>
</feature>
<sequence length="339" mass="38987">MTVTKELLRTYFSGQATPFQKQMIADWLKQPANQELYFDWLEEWERRVPQYAPDVDTAVDRFRQRLDGQHLPASAPEQVSDSGQRMPGRQFWSRMWWVAAGTVLIVGLLGYIAQDYIWYKTYATDYGQTYALVLPDGSAVTLNGHSSLWVPRFGFGESLRRVRLSGEAVFDVKHTVSSQRFVVHTLNNLDVEVLGTEFSVNTRPYGTQVALNRGKVKLHYQDTDRQERQLVMKPGDWIAVDEQGALKRGSHKDAKQFAAWREQRFEFDNTPLQEVITMLNETYGYTIKLADDKLATRTLTGTFRARTPEDLLEALAQLLDLRMERQNKTIVLSTPVTNL</sequence>
<dbReference type="InterPro" id="IPR006860">
    <property type="entry name" value="FecR"/>
</dbReference>
<evidence type="ECO:0000259" key="2">
    <source>
        <dbReference type="Pfam" id="PF04773"/>
    </source>
</evidence>
<dbReference type="InterPro" id="IPR012373">
    <property type="entry name" value="Ferrdict_sens_TM"/>
</dbReference>
<keyword evidence="1" id="KW-1133">Transmembrane helix</keyword>
<keyword evidence="1" id="KW-0472">Membrane</keyword>
<feature type="transmembrane region" description="Helical" evidence="1">
    <location>
        <begin position="95"/>
        <end position="113"/>
    </location>
</feature>
<keyword evidence="1" id="KW-0812">Transmembrane</keyword>
<evidence type="ECO:0000259" key="3">
    <source>
        <dbReference type="Pfam" id="PF16344"/>
    </source>
</evidence>
<evidence type="ECO:0000313" key="4">
    <source>
        <dbReference type="EMBL" id="GAA4402756.1"/>
    </source>
</evidence>
<dbReference type="RefSeq" id="WP_345266199.1">
    <property type="nucleotide sequence ID" value="NZ_BAABHB010000003.1"/>
</dbReference>
<protein>
    <submittedName>
        <fullName evidence="4">FecR family protein</fullName>
    </submittedName>
</protein>
<dbReference type="Proteomes" id="UP001500936">
    <property type="component" value="Unassembled WGS sequence"/>
</dbReference>
<evidence type="ECO:0000313" key="5">
    <source>
        <dbReference type="Proteomes" id="UP001500936"/>
    </source>
</evidence>
<comment type="caution">
    <text evidence="4">The sequence shown here is derived from an EMBL/GenBank/DDBJ whole genome shotgun (WGS) entry which is preliminary data.</text>
</comment>
<dbReference type="Pfam" id="PF04773">
    <property type="entry name" value="FecR"/>
    <property type="match status" value="1"/>
</dbReference>
<keyword evidence="5" id="KW-1185">Reference proteome</keyword>
<dbReference type="Gene3D" id="3.55.50.30">
    <property type="match status" value="1"/>
</dbReference>
<name>A0ABP8KB78_9BACT</name>
<dbReference type="Gene3D" id="2.60.120.1440">
    <property type="match status" value="1"/>
</dbReference>
<dbReference type="EMBL" id="BAABHB010000003">
    <property type="protein sequence ID" value="GAA4402756.1"/>
    <property type="molecule type" value="Genomic_DNA"/>
</dbReference>
<feature type="domain" description="FecR protein" evidence="2">
    <location>
        <begin position="121"/>
        <end position="217"/>
    </location>
</feature>
<proteinExistence type="predicted"/>
<evidence type="ECO:0000256" key="1">
    <source>
        <dbReference type="SAM" id="Phobius"/>
    </source>
</evidence>
<dbReference type="InterPro" id="IPR032508">
    <property type="entry name" value="FecR_C"/>
</dbReference>
<reference evidence="5" key="1">
    <citation type="journal article" date="2019" name="Int. J. Syst. Evol. Microbiol.">
        <title>The Global Catalogue of Microorganisms (GCM) 10K type strain sequencing project: providing services to taxonomists for standard genome sequencing and annotation.</title>
        <authorList>
            <consortium name="The Broad Institute Genomics Platform"/>
            <consortium name="The Broad Institute Genome Sequencing Center for Infectious Disease"/>
            <person name="Wu L."/>
            <person name="Ma J."/>
        </authorList>
    </citation>
    <scope>NUCLEOTIDE SEQUENCE [LARGE SCALE GENOMIC DNA]</scope>
    <source>
        <strain evidence="5">JCM 17925</strain>
    </source>
</reference>
<dbReference type="Pfam" id="PF16344">
    <property type="entry name" value="FecR_C"/>
    <property type="match status" value="1"/>
</dbReference>
<organism evidence="4 5">
    <name type="scientific">Nibrella viscosa</name>
    <dbReference type="NCBI Taxonomy" id="1084524"/>
    <lineage>
        <taxon>Bacteria</taxon>
        <taxon>Pseudomonadati</taxon>
        <taxon>Bacteroidota</taxon>
        <taxon>Cytophagia</taxon>
        <taxon>Cytophagales</taxon>
        <taxon>Spirosomataceae</taxon>
        <taxon>Nibrella</taxon>
    </lineage>
</organism>
<accession>A0ABP8KB78</accession>